<dbReference type="Proteomes" id="UP001590951">
    <property type="component" value="Unassembled WGS sequence"/>
</dbReference>
<comment type="caution">
    <text evidence="1">The sequence shown here is derived from an EMBL/GenBank/DDBJ whole genome shotgun (WGS) entry which is preliminary data.</text>
</comment>
<protein>
    <submittedName>
        <fullName evidence="1">Uncharacterized protein</fullName>
    </submittedName>
</protein>
<evidence type="ECO:0000313" key="1">
    <source>
        <dbReference type="EMBL" id="KAL2053998.1"/>
    </source>
</evidence>
<keyword evidence="2" id="KW-1185">Reference proteome</keyword>
<reference evidence="1 2" key="1">
    <citation type="submission" date="2024-09" db="EMBL/GenBank/DDBJ databases">
        <title>Rethinking Asexuality: The Enigmatic Case of Functional Sexual Genes in Lepraria (Stereocaulaceae).</title>
        <authorList>
            <person name="Doellman M."/>
            <person name="Sun Y."/>
            <person name="Barcenas-Pena A."/>
            <person name="Lumbsch H.T."/>
            <person name="Grewe F."/>
        </authorList>
    </citation>
    <scope>NUCLEOTIDE SEQUENCE [LARGE SCALE GENOMIC DNA]</scope>
    <source>
        <strain evidence="1 2">Grewe 0041</strain>
    </source>
</reference>
<proteinExistence type="predicted"/>
<sequence>MLPAQPTLLSSNNTNANPTTLFDLSSPDSLPIAPYYYDLSGTTLLLRLRDFWLPIPRNDTDELSYKASSDAVMVHDKANVPMGPDGYLWSISVLGREELELRFGAGVWMTQDM</sequence>
<evidence type="ECO:0000313" key="2">
    <source>
        <dbReference type="Proteomes" id="UP001590951"/>
    </source>
</evidence>
<gene>
    <name evidence="1" type="ORF">ABVK25_005537</name>
</gene>
<name>A0ABR4B809_9LECA</name>
<dbReference type="EMBL" id="JBHFEH010000017">
    <property type="protein sequence ID" value="KAL2053998.1"/>
    <property type="molecule type" value="Genomic_DNA"/>
</dbReference>
<accession>A0ABR4B809</accession>
<organism evidence="1 2">
    <name type="scientific">Lepraria finkii</name>
    <dbReference type="NCBI Taxonomy" id="1340010"/>
    <lineage>
        <taxon>Eukaryota</taxon>
        <taxon>Fungi</taxon>
        <taxon>Dikarya</taxon>
        <taxon>Ascomycota</taxon>
        <taxon>Pezizomycotina</taxon>
        <taxon>Lecanoromycetes</taxon>
        <taxon>OSLEUM clade</taxon>
        <taxon>Lecanoromycetidae</taxon>
        <taxon>Lecanorales</taxon>
        <taxon>Lecanorineae</taxon>
        <taxon>Stereocaulaceae</taxon>
        <taxon>Lepraria</taxon>
    </lineage>
</organism>